<feature type="region of interest" description="Disordered" evidence="2">
    <location>
        <begin position="342"/>
        <end position="430"/>
    </location>
</feature>
<gene>
    <name evidence="3" type="ORF">GL50803_0017314</name>
</gene>
<keyword evidence="1" id="KW-0175">Coiled coil</keyword>
<feature type="compositionally biased region" description="Basic residues" evidence="2">
    <location>
        <begin position="397"/>
        <end position="418"/>
    </location>
</feature>
<organism evidence="3 4">
    <name type="scientific">Giardia intestinalis (strain ATCC 50803 / WB clone C6)</name>
    <name type="common">Giardia lamblia</name>
    <dbReference type="NCBI Taxonomy" id="184922"/>
    <lineage>
        <taxon>Eukaryota</taxon>
        <taxon>Metamonada</taxon>
        <taxon>Diplomonadida</taxon>
        <taxon>Hexamitidae</taxon>
        <taxon>Giardiinae</taxon>
        <taxon>Giardia</taxon>
    </lineage>
</organism>
<feature type="coiled-coil region" evidence="1">
    <location>
        <begin position="192"/>
        <end position="219"/>
    </location>
</feature>
<dbReference type="Proteomes" id="UP000001548">
    <property type="component" value="Unassembled WGS sequence"/>
</dbReference>
<evidence type="ECO:0000313" key="3">
    <source>
        <dbReference type="EMBL" id="KAE8303137.1"/>
    </source>
</evidence>
<dbReference type="AlphaFoldDB" id="D3KG29"/>
<proteinExistence type="predicted"/>
<protein>
    <submittedName>
        <fullName evidence="3">Uncharacterized protein</fullName>
    </submittedName>
</protein>
<feature type="compositionally biased region" description="Low complexity" evidence="2">
    <location>
        <begin position="51"/>
        <end position="68"/>
    </location>
</feature>
<feature type="region of interest" description="Disordered" evidence="2">
    <location>
        <begin position="134"/>
        <end position="165"/>
    </location>
</feature>
<dbReference type="EMBL" id="AACB03000003">
    <property type="protein sequence ID" value="KAE8303137.1"/>
    <property type="molecule type" value="Genomic_DNA"/>
</dbReference>
<accession>D3KG29</accession>
<sequence length="613" mass="67244">MQGPSFSEALRLASYCPPPVHPTFPFTSPGTFTALHSPPSSSIKTPSLATASSNDYPSSASLSSALPSSAPPPQASVHPLLTPSPTASWCVRTDPSRGKQFSGLGSIPTGLSMLREKRSEVFDKESVNKAHKAFTTQQDQLHPSTSTPTPSNFLRPMDDSSTLGRQGITTEGETRMQLLDLQRKYDALLARLDQKTMTSESLTEELRSMQEDLDKTRKSCVTLANIVHEIAYDEFQSPLSSHNELDSTSVTGPSVDTSAIAYTVDSTTDVQPITKLKHKNVVKLDDPVQSIDLTRTSDSFQQVHGEPTSHSVFLQSSPGAALRVASIKTPSKQTQMNIAKATRYPNGFTSTSYIPDKETTVKGTPISSISENPPQTHRLLSSPNTSIPSSSGSSRASSRKSSGRRSVRKSSSRMRKKQSTGNQSNKLHIIHRKQIPMIADLITSTEAELRSFQQHLDEVLKIAKEDPNRTWERGEEIRLLCQAISAKKSALNKLWILRGETDKALDAMESDINQIHALGHRIQARLKAHDHPQSVHACRSSSAKTASLKTYDSPQTRRFSKSARVSSTNTIESIYPLASGTRPRSISASKRHEKCIARPVFEQFKARPNPFPP</sequence>
<evidence type="ECO:0000256" key="2">
    <source>
        <dbReference type="SAM" id="MobiDB-lite"/>
    </source>
</evidence>
<feature type="compositionally biased region" description="Polar residues" evidence="2">
    <location>
        <begin position="38"/>
        <end position="50"/>
    </location>
</feature>
<feature type="compositionally biased region" description="Polar residues" evidence="2">
    <location>
        <begin position="361"/>
        <end position="379"/>
    </location>
</feature>
<evidence type="ECO:0000256" key="1">
    <source>
        <dbReference type="SAM" id="Coils"/>
    </source>
</evidence>
<dbReference type="VEuPathDB" id="GiardiaDB:GL50803_17314"/>
<dbReference type="HOGENOM" id="CLU_445830_0_0_1"/>
<keyword evidence="4" id="KW-1185">Reference proteome</keyword>
<feature type="compositionally biased region" description="Polar residues" evidence="2">
    <location>
        <begin position="134"/>
        <end position="152"/>
    </location>
</feature>
<feature type="compositionally biased region" description="Low complexity" evidence="2">
    <location>
        <begin position="381"/>
        <end position="396"/>
    </location>
</feature>
<feature type="region of interest" description="Disordered" evidence="2">
    <location>
        <begin position="29"/>
        <end position="105"/>
    </location>
</feature>
<comment type="caution">
    <text evidence="3">The sequence shown here is derived from an EMBL/GenBank/DDBJ whole genome shotgun (WGS) entry which is preliminary data.</text>
</comment>
<dbReference type="OMA" id="VHEIAYD"/>
<name>D3KG29_GIAIC</name>
<reference evidence="3 4" key="1">
    <citation type="journal article" date="2007" name="Science">
        <title>Genomic minimalism in the early diverging intestinal parasite Giardia lamblia.</title>
        <authorList>
            <person name="Morrison H.G."/>
            <person name="McArthur A.G."/>
            <person name="Gillin F.D."/>
            <person name="Aley S.B."/>
            <person name="Adam R.D."/>
            <person name="Olsen G.J."/>
            <person name="Best A.A."/>
            <person name="Cande W.Z."/>
            <person name="Chen F."/>
            <person name="Cipriano M.J."/>
            <person name="Davids B.J."/>
            <person name="Dawson S.C."/>
            <person name="Elmendorf H.G."/>
            <person name="Hehl A.B."/>
            <person name="Holder M.E."/>
            <person name="Huse S.M."/>
            <person name="Kim U.U."/>
            <person name="Lasek-Nesselquist E."/>
            <person name="Manning G."/>
            <person name="Nigam A."/>
            <person name="Nixon J.E."/>
            <person name="Palm D."/>
            <person name="Passamaneck N.E."/>
            <person name="Prabhu A."/>
            <person name="Reich C.I."/>
            <person name="Reiner D.S."/>
            <person name="Samuelson J."/>
            <person name="Svard S.G."/>
            <person name="Sogin M.L."/>
        </authorList>
    </citation>
    <scope>NUCLEOTIDE SEQUENCE [LARGE SCALE GENOMIC DNA]</scope>
    <source>
        <strain evidence="3 4">WB C6</strain>
    </source>
</reference>
<evidence type="ECO:0000313" key="4">
    <source>
        <dbReference type="Proteomes" id="UP000001548"/>
    </source>
</evidence>